<feature type="repeat" description="TPR" evidence="3">
    <location>
        <begin position="103"/>
        <end position="136"/>
    </location>
</feature>
<feature type="region of interest" description="Disordered" evidence="4">
    <location>
        <begin position="611"/>
        <end position="632"/>
    </location>
</feature>
<keyword evidence="1" id="KW-0677">Repeat</keyword>
<gene>
    <name evidence="5" type="ORF">CYMTET_24254</name>
</gene>
<reference evidence="5 6" key="1">
    <citation type="journal article" date="2015" name="Genome Biol. Evol.">
        <title>Comparative Genomics of a Bacterivorous Green Alga Reveals Evolutionary Causalities and Consequences of Phago-Mixotrophic Mode of Nutrition.</title>
        <authorList>
            <person name="Burns J.A."/>
            <person name="Paasch A."/>
            <person name="Narechania A."/>
            <person name="Kim E."/>
        </authorList>
    </citation>
    <scope>NUCLEOTIDE SEQUENCE [LARGE SCALE GENOMIC DNA]</scope>
    <source>
        <strain evidence="5 6">PLY_AMNH</strain>
    </source>
</reference>
<dbReference type="InterPro" id="IPR019734">
    <property type="entry name" value="TPR_rpt"/>
</dbReference>
<dbReference type="PANTHER" id="PTHR15704:SF7">
    <property type="entry name" value="SUPERKILLER COMPLEX PROTEIN 3"/>
    <property type="match status" value="1"/>
</dbReference>
<comment type="caution">
    <text evidence="5">The sequence shown here is derived from an EMBL/GenBank/DDBJ whole genome shotgun (WGS) entry which is preliminary data.</text>
</comment>
<dbReference type="InterPro" id="IPR039226">
    <property type="entry name" value="Ski3/TTC37"/>
</dbReference>
<dbReference type="SMART" id="SM00028">
    <property type="entry name" value="TPR"/>
    <property type="match status" value="6"/>
</dbReference>
<protein>
    <recommendedName>
        <fullName evidence="7">Tetratricopeptide repeat protein 37</fullName>
    </recommendedName>
</protein>
<keyword evidence="6" id="KW-1185">Reference proteome</keyword>
<proteinExistence type="predicted"/>
<accession>A0AAE0FW57</accession>
<dbReference type="SUPFAM" id="SSF48452">
    <property type="entry name" value="TPR-like"/>
    <property type="match status" value="2"/>
</dbReference>
<evidence type="ECO:0000256" key="3">
    <source>
        <dbReference type="PROSITE-ProRule" id="PRU00339"/>
    </source>
</evidence>
<name>A0AAE0FW57_9CHLO</name>
<evidence type="ECO:0000256" key="1">
    <source>
        <dbReference type="ARBA" id="ARBA00022737"/>
    </source>
</evidence>
<evidence type="ECO:0008006" key="7">
    <source>
        <dbReference type="Google" id="ProtNLM"/>
    </source>
</evidence>
<dbReference type="Gene3D" id="1.25.40.10">
    <property type="entry name" value="Tetratricopeptide repeat domain"/>
    <property type="match status" value="2"/>
</dbReference>
<dbReference type="EMBL" id="LGRX02012571">
    <property type="protein sequence ID" value="KAK3267176.1"/>
    <property type="molecule type" value="Genomic_DNA"/>
</dbReference>
<dbReference type="PROSITE" id="PS50005">
    <property type="entry name" value="TPR"/>
    <property type="match status" value="1"/>
</dbReference>
<evidence type="ECO:0000256" key="2">
    <source>
        <dbReference type="ARBA" id="ARBA00022803"/>
    </source>
</evidence>
<evidence type="ECO:0000313" key="6">
    <source>
        <dbReference type="Proteomes" id="UP001190700"/>
    </source>
</evidence>
<organism evidence="5 6">
    <name type="scientific">Cymbomonas tetramitiformis</name>
    <dbReference type="NCBI Taxonomy" id="36881"/>
    <lineage>
        <taxon>Eukaryota</taxon>
        <taxon>Viridiplantae</taxon>
        <taxon>Chlorophyta</taxon>
        <taxon>Pyramimonadophyceae</taxon>
        <taxon>Pyramimonadales</taxon>
        <taxon>Pyramimonadaceae</taxon>
        <taxon>Cymbomonas</taxon>
    </lineage>
</organism>
<dbReference type="PANTHER" id="PTHR15704">
    <property type="entry name" value="SUPERKILLER 3 PROTEIN-RELATED"/>
    <property type="match status" value="1"/>
</dbReference>
<evidence type="ECO:0000256" key="4">
    <source>
        <dbReference type="SAM" id="MobiDB-lite"/>
    </source>
</evidence>
<dbReference type="GO" id="GO:0006401">
    <property type="term" value="P:RNA catabolic process"/>
    <property type="evidence" value="ECO:0007669"/>
    <property type="project" value="InterPro"/>
</dbReference>
<dbReference type="InterPro" id="IPR011990">
    <property type="entry name" value="TPR-like_helical_dom_sf"/>
</dbReference>
<dbReference type="GO" id="GO:0055087">
    <property type="term" value="C:Ski complex"/>
    <property type="evidence" value="ECO:0007669"/>
    <property type="project" value="InterPro"/>
</dbReference>
<dbReference type="Proteomes" id="UP001190700">
    <property type="component" value="Unassembled WGS sequence"/>
</dbReference>
<evidence type="ECO:0000313" key="5">
    <source>
        <dbReference type="EMBL" id="KAK3267176.1"/>
    </source>
</evidence>
<keyword evidence="2 3" id="KW-0802">TPR repeat</keyword>
<feature type="non-terminal residue" evidence="5">
    <location>
        <position position="1"/>
    </location>
</feature>
<sequence>GASQAVRRRQGEESHSMLRCGELAQRAMTLDPCEEAAGKALGRMLIEEGSTPLAVALFKGALERSQRMHWASAQLGFCHGRSGAHQAAIIAFQHALRGDAENAALWEGIGASYLALAKYGAALKSFTRATHLQPDRLYSQTQAASVLAILGQLLKSAQGYEAALAIDLQHAPALLGYASINLRRAHAHLTVGALGTAADLLQTALAAAYHCSTLNSTVMSAWKLLGDILIAHRGVTPALPQVAAPAETSAASSPPLCGLGLPAAPSIEALPEDCPPALTAAGGEVETRLEEWRKRVGAVRMARRCYSKLLHLRPWDASAHADVAAAHLTEAALRRAHPTLAARIPDLHLHATGQRLARAALGLDPSSAAAWGMLAAAATDPALKESAISRSLQLEPKNALAWSMLGRAYLHAASPALAGQALEQARAAEPTLPEAWTATSELHRREGRLGGALEAASMACSLGGGGEALLRCAVASATLSQGDTAEAYLSARRAAAVEPLNPAGSNALGLVAEAGGRLEEAVEAFRAALQLVEALGKEGVSEGYGRGIGELSAAAAGGRSWELECLSVEHAPGALGVEAMVRANLARALSKVGDAKGAAAQYTHLNRMGALKPAKDPVGDGDASGGRDPGGAAKWRAATVAATLRQDPAATAAVVKAASMQLSEETAASVEAAPDCRSALREAEVGPVLEELCALCLQQGERQAVVAALQSMPPSVFGGMGGGGEEAIGRVWRAVLASAVAEGDRGSMGTAMAALVGREAGPGGVPAAPAPLALDTEANPVPRQARSAAQVQATLALGQQMAQGGHAGVSSTRRCARAVHLYPCLDRTGVPLRTALGQQVLVGPVGGGARAALGCIPPPHTDLLTAPEGAAAAAVRNTAALVVPGAASTVCGSARISERAATVREAARWVHGCPWSGAASAGCARAALRKALHSGAPAADCHAAARMAEGAARLCQVESNDGGGCARGPGSWALGYSLPTEHGAGSGGGVASVVRAQSLVCASEAWLHSRPTDEDAPEVATRAAKLAAVAVRLAPAGSVASRAAQCQVARCRWTAGDLQAAGEQYAEAVGGRGQESKGVPWEHLEHSRLLGTSAVPQGEGEVEAEPVRAAAACFAQDAELACASGNHRSAALLLNQALHSAAAHSRGAAGAGGEGQVEVGLGAAAASTASIGVLQVASGLVLEDARRRLQRAAGRLPATSPGGTIAQVLLAERLAEAGKPPPSAAFPAAAALCISGDTISARLHAAAGRVAEARALHDEGGAQRETGKRWAQKALHIHPACAAYWTQVSAYR</sequence>